<dbReference type="InterPro" id="IPR013785">
    <property type="entry name" value="Aldolase_TIM"/>
</dbReference>
<reference evidence="10" key="1">
    <citation type="submission" date="2013-11" db="EMBL/GenBank/DDBJ databases">
        <title>Genome sequence of the fusiform rust pathogen reveals effectors for host alternation and coevolution with pine.</title>
        <authorList>
            <consortium name="DOE Joint Genome Institute"/>
            <person name="Smith K."/>
            <person name="Pendleton A."/>
            <person name="Kubisiak T."/>
            <person name="Anderson C."/>
            <person name="Salamov A."/>
            <person name="Aerts A."/>
            <person name="Riley R."/>
            <person name="Clum A."/>
            <person name="Lindquist E."/>
            <person name="Ence D."/>
            <person name="Campbell M."/>
            <person name="Kronenberg Z."/>
            <person name="Feau N."/>
            <person name="Dhillon B."/>
            <person name="Hamelin R."/>
            <person name="Burleigh J."/>
            <person name="Smith J."/>
            <person name="Yandell M."/>
            <person name="Nelson C."/>
            <person name="Grigoriev I."/>
            <person name="Davis J."/>
        </authorList>
    </citation>
    <scope>NUCLEOTIDE SEQUENCE</scope>
    <source>
        <strain evidence="10">G11</strain>
    </source>
</reference>
<comment type="similarity">
    <text evidence="2 7">Belongs to the glycosyl hydrolase 27 family.</text>
</comment>
<keyword evidence="6 7" id="KW-0326">Glycosidase</keyword>
<dbReference type="OrthoDB" id="5795902at2759"/>
<evidence type="ECO:0000313" key="11">
    <source>
        <dbReference type="Proteomes" id="UP000886653"/>
    </source>
</evidence>
<evidence type="ECO:0000256" key="4">
    <source>
        <dbReference type="ARBA" id="ARBA00022729"/>
    </source>
</evidence>
<dbReference type="SUPFAM" id="SSF51445">
    <property type="entry name" value="(Trans)glycosidases"/>
    <property type="match status" value="1"/>
</dbReference>
<gene>
    <name evidence="10" type="ORF">CROQUDRAFT_132271</name>
</gene>
<accession>A0A9P6TDL4</accession>
<keyword evidence="4" id="KW-0732">Signal</keyword>
<keyword evidence="11" id="KW-1185">Reference proteome</keyword>
<comment type="catalytic activity">
    <reaction evidence="1 7">
        <text>Hydrolysis of terminal, non-reducing alpha-D-galactose residues in alpha-D-galactosides, including galactose oligosaccharides, galactomannans and galactolipids.</text>
        <dbReference type="EC" id="3.2.1.22"/>
    </reaction>
</comment>
<dbReference type="PRINTS" id="PR00740">
    <property type="entry name" value="GLHYDRLASE27"/>
</dbReference>
<evidence type="ECO:0000256" key="3">
    <source>
        <dbReference type="ARBA" id="ARBA00012755"/>
    </source>
</evidence>
<protein>
    <recommendedName>
        <fullName evidence="3 7">Alpha-galactosidase</fullName>
        <ecNumber evidence="3 7">3.2.1.22</ecNumber>
    </recommendedName>
    <alternativeName>
        <fullName evidence="7">Melibiase</fullName>
    </alternativeName>
</protein>
<dbReference type="Gene3D" id="2.60.40.1180">
    <property type="entry name" value="Golgi alpha-mannosidase II"/>
    <property type="match status" value="1"/>
</dbReference>
<evidence type="ECO:0000256" key="7">
    <source>
        <dbReference type="RuleBase" id="RU361168"/>
    </source>
</evidence>
<organism evidence="10 11">
    <name type="scientific">Cronartium quercuum f. sp. fusiforme G11</name>
    <dbReference type="NCBI Taxonomy" id="708437"/>
    <lineage>
        <taxon>Eukaryota</taxon>
        <taxon>Fungi</taxon>
        <taxon>Dikarya</taxon>
        <taxon>Basidiomycota</taxon>
        <taxon>Pucciniomycotina</taxon>
        <taxon>Pucciniomycetes</taxon>
        <taxon>Pucciniales</taxon>
        <taxon>Coleosporiaceae</taxon>
        <taxon>Cronartium</taxon>
    </lineage>
</organism>
<evidence type="ECO:0000259" key="9">
    <source>
        <dbReference type="Pfam" id="PF17801"/>
    </source>
</evidence>
<keyword evidence="5 7" id="KW-0378">Hydrolase</keyword>
<dbReference type="InterPro" id="IPR013780">
    <property type="entry name" value="Glyco_hydro_b"/>
</dbReference>
<dbReference type="GO" id="GO:0005975">
    <property type="term" value="P:carbohydrate metabolic process"/>
    <property type="evidence" value="ECO:0007669"/>
    <property type="project" value="InterPro"/>
</dbReference>
<evidence type="ECO:0000313" key="10">
    <source>
        <dbReference type="EMBL" id="KAG0147820.1"/>
    </source>
</evidence>
<dbReference type="InterPro" id="IPR017853">
    <property type="entry name" value="GH"/>
</dbReference>
<keyword evidence="7" id="KW-1015">Disulfide bond</keyword>
<feature type="region of interest" description="Disordered" evidence="8">
    <location>
        <begin position="600"/>
        <end position="641"/>
    </location>
</feature>
<dbReference type="PANTHER" id="PTHR11452">
    <property type="entry name" value="ALPHA-GALACTOSIDASE/ALPHA-N-ACETYLGALACTOSAMINIDASE"/>
    <property type="match status" value="1"/>
</dbReference>
<evidence type="ECO:0000256" key="5">
    <source>
        <dbReference type="ARBA" id="ARBA00022801"/>
    </source>
</evidence>
<evidence type="ECO:0000256" key="2">
    <source>
        <dbReference type="ARBA" id="ARBA00009743"/>
    </source>
</evidence>
<dbReference type="Gene3D" id="3.20.20.70">
    <property type="entry name" value="Aldolase class I"/>
    <property type="match status" value="2"/>
</dbReference>
<evidence type="ECO:0000256" key="8">
    <source>
        <dbReference type="SAM" id="MobiDB-lite"/>
    </source>
</evidence>
<evidence type="ECO:0000256" key="1">
    <source>
        <dbReference type="ARBA" id="ARBA00001255"/>
    </source>
</evidence>
<sequence>METEIKKSPDKTKESLLPGLSTKSVKQMTMKKSDSKDFKKPPLGWISSLSCELGDKDLKLQVEALEKNGLKKIGFNTFILGCDWNQGIIESGKFKVDDEKFKGGMLAMGKYLKEKKMKFGLQIDSVGSECPAPPKHRKRGLIPIKSNSRVLYKRRYTTSKGRLRKRMFTKSEKEIKSSSSSDLTSVDTSKIRLQFQQIDEWGVEHLEYRPCLYISAKQIQTTDQAAALNKNYIEMGDAIKKSKNEIFFSTGQWGVPDTERNKIADSWKIVNPAFSNWQSFRQTVNALVPMANRSGPGKFNDLGPIEFEHPNMDPFEISTKIVFWAAAKSPLIISGDMTKKNSSIIKLLMNEELLGINQDRIGKSISFNRRYHDNKDIWSGDLYDGSKVAVVINWKPEERNLSLLLPDIGLDTAHGYDIITGEDLGQSNMSFSQTVGGHSFMFLKLNETKSCPERNWIEIPVNQKVDCRSMGTATLRKISNTVSAMTNLKSDYEGSVQWKNVDGGDKGGKILVGIDYINPFIDDLLPDAGCPNCRTILIKVNEKETKVELPISGFTPNDIFEKFLVELDGFEAGAGNKLTITGTNGNIAPDIVKVSFFTGVSPEEPTSQEPTTQELTKEVPTEEEPISEGPNAEGPPTEPTD</sequence>
<dbReference type="SUPFAM" id="SSF51011">
    <property type="entry name" value="Glycosyl hydrolase domain"/>
    <property type="match status" value="1"/>
</dbReference>
<dbReference type="GO" id="GO:0004557">
    <property type="term" value="F:alpha-galactosidase activity"/>
    <property type="evidence" value="ECO:0007669"/>
    <property type="project" value="UniProtKB-EC"/>
</dbReference>
<dbReference type="InterPro" id="IPR041233">
    <property type="entry name" value="Melibiase_C"/>
</dbReference>
<dbReference type="AlphaFoldDB" id="A0A9P6TDL4"/>
<dbReference type="Pfam" id="PF16499">
    <property type="entry name" value="Melibiase_2"/>
    <property type="match status" value="1"/>
</dbReference>
<evidence type="ECO:0000256" key="6">
    <source>
        <dbReference type="ARBA" id="ARBA00023295"/>
    </source>
</evidence>
<dbReference type="EMBL" id="MU167243">
    <property type="protein sequence ID" value="KAG0147820.1"/>
    <property type="molecule type" value="Genomic_DNA"/>
</dbReference>
<proteinExistence type="inferred from homology"/>
<dbReference type="PANTHER" id="PTHR11452:SF75">
    <property type="entry name" value="ALPHA-GALACTOSIDASE MEL1"/>
    <property type="match status" value="1"/>
</dbReference>
<dbReference type="InterPro" id="IPR002241">
    <property type="entry name" value="Glyco_hydro_27"/>
</dbReference>
<name>A0A9P6TDL4_9BASI</name>
<feature type="compositionally biased region" description="Low complexity" evidence="8">
    <location>
        <begin position="601"/>
        <end position="614"/>
    </location>
</feature>
<dbReference type="Pfam" id="PF17801">
    <property type="entry name" value="Melibiase_C"/>
    <property type="match status" value="1"/>
</dbReference>
<comment type="caution">
    <text evidence="10">The sequence shown here is derived from an EMBL/GenBank/DDBJ whole genome shotgun (WGS) entry which is preliminary data.</text>
</comment>
<dbReference type="Proteomes" id="UP000886653">
    <property type="component" value="Unassembled WGS sequence"/>
</dbReference>
<dbReference type="EC" id="3.2.1.22" evidence="3 7"/>
<feature type="domain" description="Alpha galactosidase C-terminal" evidence="9">
    <location>
        <begin position="373"/>
        <end position="445"/>
    </location>
</feature>